<dbReference type="Proteomes" id="UP000682782">
    <property type="component" value="Chromosome"/>
</dbReference>
<evidence type="ECO:0000313" key="2">
    <source>
        <dbReference type="Proteomes" id="UP000682782"/>
    </source>
</evidence>
<organism evidence="1 2">
    <name type="scientific">Aristaeella hokkaidonensis</name>
    <dbReference type="NCBI Taxonomy" id="3046382"/>
    <lineage>
        <taxon>Bacteria</taxon>
        <taxon>Bacillati</taxon>
        <taxon>Bacillota</taxon>
        <taxon>Clostridia</taxon>
        <taxon>Eubacteriales</taxon>
        <taxon>Aristaeellaceae</taxon>
        <taxon>Aristaeella</taxon>
    </lineage>
</organism>
<protein>
    <submittedName>
        <fullName evidence="1">Uncharacterized protein</fullName>
    </submittedName>
</protein>
<dbReference type="EMBL" id="CP068393">
    <property type="protein sequence ID" value="QUC66666.1"/>
    <property type="molecule type" value="Genomic_DNA"/>
</dbReference>
<name>A0AC61MVZ7_9FIRM</name>
<reference evidence="1" key="1">
    <citation type="submission" date="2021-01" db="EMBL/GenBank/DDBJ databases">
        <title>Complete genome sequence of Clostridiales bacterium R-7.</title>
        <authorList>
            <person name="Mahoney-Kurpe S.C."/>
            <person name="Palevich N."/>
            <person name="Koike S."/>
            <person name="Moon C.D."/>
            <person name="Attwood G.T."/>
        </authorList>
    </citation>
    <scope>NUCLEOTIDE SEQUENCE</scope>
    <source>
        <strain evidence="1">R-7</strain>
    </source>
</reference>
<keyword evidence="2" id="KW-1185">Reference proteome</keyword>
<evidence type="ECO:0000313" key="1">
    <source>
        <dbReference type="EMBL" id="QUC66666.1"/>
    </source>
</evidence>
<proteinExistence type="predicted"/>
<gene>
    <name evidence="1" type="ORF">JYE49_12540</name>
</gene>
<sequence>MKQKTKKRLITYTLVVVWLVGCYFIGQSIHSNSATNDSKGTESASVETGIKESAISIINAQQISTDEIPWGFTAGVISEEDGSNAWLLTPGTGLQVEITEDVIVRYEIHPWMKDTSDGASLRIEYNETNETLKAEQDWKNYSVPQSAHTVRIEVMSTDNDDGDWVIIRFDTAENGMT</sequence>
<accession>A0AC61MVZ7</accession>